<evidence type="ECO:0000313" key="8">
    <source>
        <dbReference type="Proteomes" id="UP000886817"/>
    </source>
</evidence>
<comment type="caution">
    <text evidence="7">The sequence shown here is derived from an EMBL/GenBank/DDBJ whole genome shotgun (WGS) entry which is preliminary data.</text>
</comment>
<keyword evidence="3" id="KW-0812">Transmembrane</keyword>
<organism evidence="7 8">
    <name type="scientific">Candidatus Blautia gallistercoris</name>
    <dbReference type="NCBI Taxonomy" id="2838490"/>
    <lineage>
        <taxon>Bacteria</taxon>
        <taxon>Bacillati</taxon>
        <taxon>Bacillota</taxon>
        <taxon>Clostridia</taxon>
        <taxon>Lachnospirales</taxon>
        <taxon>Lachnospiraceae</taxon>
        <taxon>Blautia</taxon>
    </lineage>
</organism>
<dbReference type="Proteomes" id="UP000886817">
    <property type="component" value="Unassembled WGS sequence"/>
</dbReference>
<accession>A0A9D2B348</accession>
<proteinExistence type="inferred from homology"/>
<gene>
    <name evidence="7" type="ORF">IAA45_06900</name>
</gene>
<dbReference type="Pfam" id="PF04011">
    <property type="entry name" value="LemA"/>
    <property type="match status" value="1"/>
</dbReference>
<dbReference type="Gene3D" id="1.20.1440.20">
    <property type="entry name" value="LemA-like domain"/>
    <property type="match status" value="1"/>
</dbReference>
<comment type="similarity">
    <text evidence="2">Belongs to the LemA family.</text>
</comment>
<evidence type="ECO:0000256" key="3">
    <source>
        <dbReference type="ARBA" id="ARBA00022692"/>
    </source>
</evidence>
<keyword evidence="4" id="KW-1133">Transmembrane helix</keyword>
<evidence type="ECO:0000313" key="7">
    <source>
        <dbReference type="EMBL" id="HIX59423.1"/>
    </source>
</evidence>
<comment type="subcellular location">
    <subcellularLocation>
        <location evidence="1">Membrane</location>
        <topology evidence="1">Single-pass membrane protein</topology>
    </subcellularLocation>
</comment>
<dbReference type="PANTHER" id="PTHR34478">
    <property type="entry name" value="PROTEIN LEMA"/>
    <property type="match status" value="1"/>
</dbReference>
<dbReference type="SUPFAM" id="SSF140478">
    <property type="entry name" value="LemA-like"/>
    <property type="match status" value="1"/>
</dbReference>
<keyword evidence="5" id="KW-0472">Membrane</keyword>
<sequence>MTVLLLLLIALAVILILVIWLVASYNKFIKLRNKTEEAYSAMDVSLKKRYDLIPGYVETVKAYARHERETLEAVLKARNSAVHAGDPKQRIASENALSGALKDLFAVAEAYPDLKADANFRELQQQLSRLEEEIAGSRRYYNGVVNKYNTQTEMFPGSLLAKLFGFERKPLYEVTNAEEREKQTLSF</sequence>
<dbReference type="EMBL" id="DXEX01000152">
    <property type="protein sequence ID" value="HIX59423.1"/>
    <property type="molecule type" value="Genomic_DNA"/>
</dbReference>
<name>A0A9D2B348_9FIRM</name>
<dbReference type="InterPro" id="IPR007156">
    <property type="entry name" value="MamQ_LemA"/>
</dbReference>
<dbReference type="GO" id="GO:0016020">
    <property type="term" value="C:membrane"/>
    <property type="evidence" value="ECO:0007669"/>
    <property type="project" value="UniProtKB-SubCell"/>
</dbReference>
<evidence type="ECO:0000256" key="5">
    <source>
        <dbReference type="ARBA" id="ARBA00023136"/>
    </source>
</evidence>
<evidence type="ECO:0000256" key="4">
    <source>
        <dbReference type="ARBA" id="ARBA00022989"/>
    </source>
</evidence>
<feature type="coiled-coil region" evidence="6">
    <location>
        <begin position="113"/>
        <end position="140"/>
    </location>
</feature>
<dbReference type="InterPro" id="IPR023353">
    <property type="entry name" value="LemA-like_dom_sf"/>
</dbReference>
<evidence type="ECO:0000256" key="2">
    <source>
        <dbReference type="ARBA" id="ARBA00008854"/>
    </source>
</evidence>
<evidence type="ECO:0000256" key="6">
    <source>
        <dbReference type="SAM" id="Coils"/>
    </source>
</evidence>
<dbReference type="AlphaFoldDB" id="A0A9D2B348"/>
<reference evidence="7" key="1">
    <citation type="journal article" date="2021" name="PeerJ">
        <title>Extensive microbial diversity within the chicken gut microbiome revealed by metagenomics and culture.</title>
        <authorList>
            <person name="Gilroy R."/>
            <person name="Ravi A."/>
            <person name="Getino M."/>
            <person name="Pursley I."/>
            <person name="Horton D.L."/>
            <person name="Alikhan N.F."/>
            <person name="Baker D."/>
            <person name="Gharbi K."/>
            <person name="Hall N."/>
            <person name="Watson M."/>
            <person name="Adriaenssens E.M."/>
            <person name="Foster-Nyarko E."/>
            <person name="Jarju S."/>
            <person name="Secka A."/>
            <person name="Antonio M."/>
            <person name="Oren A."/>
            <person name="Chaudhuri R.R."/>
            <person name="La Ragione R."/>
            <person name="Hildebrand F."/>
            <person name="Pallen M.J."/>
        </authorList>
    </citation>
    <scope>NUCLEOTIDE SEQUENCE</scope>
    <source>
        <strain evidence="7">ChiSjej1B19-8411</strain>
    </source>
</reference>
<dbReference type="PANTHER" id="PTHR34478:SF1">
    <property type="entry name" value="PROTEIN LEMA"/>
    <property type="match status" value="1"/>
</dbReference>
<protein>
    <submittedName>
        <fullName evidence="7">LemA family protein</fullName>
    </submittedName>
</protein>
<keyword evidence="6" id="KW-0175">Coiled coil</keyword>
<reference evidence="7" key="2">
    <citation type="submission" date="2021-04" db="EMBL/GenBank/DDBJ databases">
        <authorList>
            <person name="Gilroy R."/>
        </authorList>
    </citation>
    <scope>NUCLEOTIDE SEQUENCE</scope>
    <source>
        <strain evidence="7">ChiSjej1B19-8411</strain>
    </source>
</reference>
<evidence type="ECO:0000256" key="1">
    <source>
        <dbReference type="ARBA" id="ARBA00004167"/>
    </source>
</evidence>